<evidence type="ECO:0000256" key="4">
    <source>
        <dbReference type="ARBA" id="ARBA00023170"/>
    </source>
</evidence>
<feature type="disulfide bond" evidence="9">
    <location>
        <begin position="31"/>
        <end position="92"/>
    </location>
</feature>
<dbReference type="AlphaFoldDB" id="A0A851YPB0"/>
<dbReference type="FunFam" id="3.10.250.10:FF:000007">
    <property type="entry name" value="Soluble scavenger receptor cysteine-rich domain-containing protein SSC5D"/>
    <property type="match status" value="1"/>
</dbReference>
<dbReference type="InterPro" id="IPR036772">
    <property type="entry name" value="SRCR-like_dom_sf"/>
</dbReference>
<evidence type="ECO:0000256" key="9">
    <source>
        <dbReference type="PROSITE-ProRule" id="PRU00196"/>
    </source>
</evidence>
<feature type="non-terminal residue" evidence="11">
    <location>
        <position position="1"/>
    </location>
</feature>
<feature type="non-terminal residue" evidence="11">
    <location>
        <position position="166"/>
    </location>
</feature>
<dbReference type="PANTHER" id="PTHR48071">
    <property type="entry name" value="SRCR DOMAIN-CONTAINING PROTEIN"/>
    <property type="match status" value="1"/>
</dbReference>
<evidence type="ECO:0000256" key="6">
    <source>
        <dbReference type="ARBA" id="ARBA00058074"/>
    </source>
</evidence>
<keyword evidence="3 9" id="KW-1015">Disulfide bond</keyword>
<dbReference type="PROSITE" id="PS50287">
    <property type="entry name" value="SRCR_2"/>
    <property type="match status" value="2"/>
</dbReference>
<organism evidence="11 12">
    <name type="scientific">Halcyon senegalensis</name>
    <dbReference type="NCBI Taxonomy" id="342381"/>
    <lineage>
        <taxon>Eukaryota</taxon>
        <taxon>Metazoa</taxon>
        <taxon>Chordata</taxon>
        <taxon>Craniata</taxon>
        <taxon>Vertebrata</taxon>
        <taxon>Euteleostomi</taxon>
        <taxon>Archelosauria</taxon>
        <taxon>Archosauria</taxon>
        <taxon>Dinosauria</taxon>
        <taxon>Saurischia</taxon>
        <taxon>Theropoda</taxon>
        <taxon>Coelurosauria</taxon>
        <taxon>Aves</taxon>
        <taxon>Neognathae</taxon>
        <taxon>Neoaves</taxon>
        <taxon>Telluraves</taxon>
        <taxon>Coraciimorphae</taxon>
        <taxon>Coraciiformes</taxon>
        <taxon>Alcedinidae</taxon>
        <taxon>Halcyon</taxon>
    </lineage>
</organism>
<dbReference type="Gene3D" id="3.10.250.10">
    <property type="entry name" value="SRCR-like domain"/>
    <property type="match status" value="2"/>
</dbReference>
<comment type="caution">
    <text evidence="11">The sequence shown here is derived from an EMBL/GenBank/DDBJ whole genome shotgun (WGS) entry which is preliminary data.</text>
</comment>
<dbReference type="InterPro" id="IPR001190">
    <property type="entry name" value="SRCR"/>
</dbReference>
<accession>A0A851YPB0</accession>
<proteinExistence type="predicted"/>
<keyword evidence="4" id="KW-0675">Receptor</keyword>
<evidence type="ECO:0000313" key="12">
    <source>
        <dbReference type="Proteomes" id="UP000648918"/>
    </source>
</evidence>
<feature type="domain" description="SRCR" evidence="10">
    <location>
        <begin position="122"/>
        <end position="166"/>
    </location>
</feature>
<feature type="disulfide bond" evidence="9">
    <location>
        <begin position="62"/>
        <end position="72"/>
    </location>
</feature>
<keyword evidence="12" id="KW-1185">Reference proteome</keyword>
<keyword evidence="5" id="KW-0325">Glycoprotein</keyword>
<reference evidence="11" key="1">
    <citation type="submission" date="2019-09" db="EMBL/GenBank/DDBJ databases">
        <title>Bird 10,000 Genomes (B10K) Project - Family phase.</title>
        <authorList>
            <person name="Zhang G."/>
        </authorList>
    </citation>
    <scope>NUCLEOTIDE SEQUENCE</scope>
    <source>
        <strain evidence="11">B10K-DU-024-03</strain>
        <tissue evidence="11">Muscle</tissue>
    </source>
</reference>
<evidence type="ECO:0000259" key="10">
    <source>
        <dbReference type="PROSITE" id="PS50287"/>
    </source>
</evidence>
<dbReference type="EMBL" id="WBNJ01000221">
    <property type="protein sequence ID" value="NXD82646.1"/>
    <property type="molecule type" value="Genomic_DNA"/>
</dbReference>
<feature type="domain" description="SRCR" evidence="10">
    <location>
        <begin position="1"/>
        <end position="93"/>
    </location>
</feature>
<dbReference type="Pfam" id="PF00530">
    <property type="entry name" value="SRCR"/>
    <property type="match status" value="2"/>
</dbReference>
<dbReference type="PANTHER" id="PTHR48071:SF24">
    <property type="entry name" value="DELETED IN MALIGNANT BRAIN TUMORS 1 PROTEIN-LIKE"/>
    <property type="match status" value="1"/>
</dbReference>
<dbReference type="OrthoDB" id="536948at2759"/>
<gene>
    <name evidence="11" type="primary">Dmbt1_1</name>
    <name evidence="11" type="ORF">HALSEN_R09774</name>
</gene>
<dbReference type="GO" id="GO:0016020">
    <property type="term" value="C:membrane"/>
    <property type="evidence" value="ECO:0007669"/>
    <property type="project" value="InterPro"/>
</dbReference>
<comment type="function">
    <text evidence="6">Binds to extracellular matrix proteins. Binds to pathogen-associated molecular patterns (PAMPs) present on the cell walls of Gram-positive and Gram-negative bacteria and fungi, behaving as a pattern recognition receptor (PRR). Induces bacterial and fungal aggregation and subsequent inhibition of PAMP-induced cytokine release. Does not possess intrinsic bactericidal activity. May play a role in the innate defense and homeostasis of certain epithelial surfaces.</text>
</comment>
<evidence type="ECO:0000256" key="7">
    <source>
        <dbReference type="ARBA" id="ARBA00064153"/>
    </source>
</evidence>
<dbReference type="SMART" id="SM00202">
    <property type="entry name" value="SR"/>
    <property type="match status" value="1"/>
</dbReference>
<comment type="subunit">
    <text evidence="7">Interacts with LGALS1 and laminin.</text>
</comment>
<feature type="disulfide bond" evidence="9">
    <location>
        <begin position="18"/>
        <end position="82"/>
    </location>
</feature>
<dbReference type="SUPFAM" id="SSF56487">
    <property type="entry name" value="SRCR-like"/>
    <property type="match status" value="2"/>
</dbReference>
<comment type="caution">
    <text evidence="9">Lacks conserved residue(s) required for the propagation of feature annotation.</text>
</comment>
<keyword evidence="2" id="KW-0677">Repeat</keyword>
<evidence type="ECO:0000256" key="1">
    <source>
        <dbReference type="ARBA" id="ARBA00022729"/>
    </source>
</evidence>
<evidence type="ECO:0000256" key="3">
    <source>
        <dbReference type="ARBA" id="ARBA00023157"/>
    </source>
</evidence>
<evidence type="ECO:0000256" key="8">
    <source>
        <dbReference type="ARBA" id="ARBA00069168"/>
    </source>
</evidence>
<evidence type="ECO:0000256" key="5">
    <source>
        <dbReference type="ARBA" id="ARBA00023180"/>
    </source>
</evidence>
<evidence type="ECO:0000313" key="11">
    <source>
        <dbReference type="EMBL" id="NXD82646.1"/>
    </source>
</evidence>
<dbReference type="Proteomes" id="UP000648918">
    <property type="component" value="Unassembled WGS sequence"/>
</dbReference>
<evidence type="ECO:0000256" key="2">
    <source>
        <dbReference type="ARBA" id="ARBA00022737"/>
    </source>
</evidence>
<keyword evidence="1" id="KW-0732">Signal</keyword>
<sequence length="166" mass="17619">RCAGRVEVKHEGQWGTVCDDSWDMKDTAVVCRQLGCGSAREAHEEAFFGPGSGPIWVDDVQCDGTESALSDCRHRGWGQHNCGHSEDAGVTCTGEGPPRAWGRAQAGQGMLFCGSLITPGPVRLVGGASPCSGRVEIHDGNQWKTVCDTDFGPKAAEVVCRELQCG</sequence>
<name>A0A851YPB0_9AVES</name>
<dbReference type="PRINTS" id="PR00258">
    <property type="entry name" value="SPERACTRCPTR"/>
</dbReference>
<protein>
    <recommendedName>
        <fullName evidence="8">Soluble scavenger receptor cysteine-rich domain-containing protein SSC5D</fullName>
    </recommendedName>
</protein>